<dbReference type="AlphaFoldDB" id="A0A0L8HYB2"/>
<protein>
    <submittedName>
        <fullName evidence="1">Uncharacterized protein</fullName>
    </submittedName>
</protein>
<sequence>MKRKLQSISEADQNVDRKAREALYFADVHGFGTNVATHFNVNRYNRAMQPPVNAI</sequence>
<reference evidence="1" key="1">
    <citation type="submission" date="2015-07" db="EMBL/GenBank/DDBJ databases">
        <title>MeaNS - Measles Nucleotide Surveillance Program.</title>
        <authorList>
            <person name="Tran T."/>
            <person name="Druce J."/>
        </authorList>
    </citation>
    <scope>NUCLEOTIDE SEQUENCE</scope>
    <source>
        <strain evidence="1">UCB-OBI-ISO-001</strain>
        <tissue evidence="1">Gonad</tissue>
    </source>
</reference>
<gene>
    <name evidence="1" type="ORF">OCBIM_22002415mg</name>
</gene>
<name>A0A0L8HYB2_OCTBM</name>
<accession>A0A0L8HYB2</accession>
<dbReference type="EMBL" id="KQ417009">
    <property type="protein sequence ID" value="KOF94223.1"/>
    <property type="molecule type" value="Genomic_DNA"/>
</dbReference>
<organism evidence="1">
    <name type="scientific">Octopus bimaculoides</name>
    <name type="common">California two-spotted octopus</name>
    <dbReference type="NCBI Taxonomy" id="37653"/>
    <lineage>
        <taxon>Eukaryota</taxon>
        <taxon>Metazoa</taxon>
        <taxon>Spiralia</taxon>
        <taxon>Lophotrochozoa</taxon>
        <taxon>Mollusca</taxon>
        <taxon>Cephalopoda</taxon>
        <taxon>Coleoidea</taxon>
        <taxon>Octopodiformes</taxon>
        <taxon>Octopoda</taxon>
        <taxon>Incirrata</taxon>
        <taxon>Octopodidae</taxon>
        <taxon>Octopus</taxon>
    </lineage>
</organism>
<proteinExistence type="predicted"/>
<evidence type="ECO:0000313" key="1">
    <source>
        <dbReference type="EMBL" id="KOF94223.1"/>
    </source>
</evidence>